<reference evidence="4" key="1">
    <citation type="submission" date="2011-07" db="EMBL/GenBank/DDBJ databases">
        <authorList>
            <consortium name="Caenorhabditis brenneri Sequencing and Analysis Consortium"/>
            <person name="Wilson R.K."/>
        </authorList>
    </citation>
    <scope>NUCLEOTIDE SEQUENCE [LARGE SCALE GENOMIC DNA]</scope>
    <source>
        <strain evidence="4">PB2801</strain>
    </source>
</reference>
<proteinExistence type="predicted"/>
<dbReference type="EMBL" id="GL379801">
    <property type="protein sequence ID" value="EGT36498.1"/>
    <property type="molecule type" value="Genomic_DNA"/>
</dbReference>
<gene>
    <name evidence="3" type="ORF">CAEBREN_03201</name>
</gene>
<dbReference type="FunCoup" id="G0MLZ8">
    <property type="interactions" value="95"/>
</dbReference>
<evidence type="ECO:0000313" key="4">
    <source>
        <dbReference type="Proteomes" id="UP000008068"/>
    </source>
</evidence>
<dbReference type="InParanoid" id="G0MLZ8"/>
<dbReference type="HOGENOM" id="CLU_429104_0_0_1"/>
<organism evidence="4">
    <name type="scientific">Caenorhabditis brenneri</name>
    <name type="common">Nematode worm</name>
    <dbReference type="NCBI Taxonomy" id="135651"/>
    <lineage>
        <taxon>Eukaryota</taxon>
        <taxon>Metazoa</taxon>
        <taxon>Ecdysozoa</taxon>
        <taxon>Nematoda</taxon>
        <taxon>Chromadorea</taxon>
        <taxon>Rhabditida</taxon>
        <taxon>Rhabditina</taxon>
        <taxon>Rhabditomorpha</taxon>
        <taxon>Rhabditoidea</taxon>
        <taxon>Rhabditidae</taxon>
        <taxon>Peloderinae</taxon>
        <taxon>Caenorhabditis</taxon>
    </lineage>
</organism>
<keyword evidence="1" id="KW-0493">Microtubule</keyword>
<dbReference type="Pfam" id="PF17681">
    <property type="entry name" value="GCP_N_terminal"/>
    <property type="match status" value="1"/>
</dbReference>
<evidence type="ECO:0000256" key="1">
    <source>
        <dbReference type="ARBA" id="ARBA00022701"/>
    </source>
</evidence>
<dbReference type="Proteomes" id="UP000008068">
    <property type="component" value="Unassembled WGS sequence"/>
</dbReference>
<dbReference type="OMA" id="EYTECQD"/>
<dbReference type="STRING" id="135651.G0MLZ8"/>
<dbReference type="OrthoDB" id="2192946at2759"/>
<dbReference type="InterPro" id="IPR041470">
    <property type="entry name" value="GCP_N"/>
</dbReference>
<dbReference type="AlphaFoldDB" id="G0MLZ8"/>
<dbReference type="eggNOG" id="KOG3159">
    <property type="taxonomic scope" value="Eukaryota"/>
</dbReference>
<accession>G0MLZ8</accession>
<evidence type="ECO:0000259" key="2">
    <source>
        <dbReference type="Pfam" id="PF17681"/>
    </source>
</evidence>
<sequence length="643" mass="74158">MRSAQHHQHHQEAWRETRRQLLNKWHGVRVCDEPSPWYMSIPTPFSQLNNVLPEEQEEMVFTELKLFLVGHQTENLRIHEFDDHLLPISIVPNISFDPYIRSQLERFHEILVTIATIKICCYAITHDAVTYSPIGAAVAATIEKKVNGFVTNICTRLSALSDSTQQMNNLYREMHKIHESLSFYSGIVRSIYLEQLIGGQVLTLIDSKRRDVFSGTVQDLDDVFQAGWKVFARSIGRLVCKFEADYLDYEFVIWSTKQMPDNLYKKLAATQTRHTKSPRYVIIDSLCPKFFIKYLDILVRCAEFGDASKAENSRKFQQKGKESVESVMEDVRNVDWSNLDVNTTVRMLGQFSRKESACLLREITSATNVDQAIRDIHELLIKGSCVHDVMLMALKADILQKPVDEIGNLRMKKLTNDVLGAAAEKHHPFWKYFSFIIDRQNVFEMMGQRMTRHGSHSVEPRETVTPLLFECISVRMDCPIDIEPIISSSAVFTLIPIFRIWLQLHFASYTVAIYRDSVRGIMPSRQKTAQDLIMMNKKHLMHSLDAEISSLKQKWVGYVNVAITLYYERVHKAVSLDEYTECQEILSREVTKMMGITELSQLENIKDILNIIWGYDAGDSNLQNLIADFEEVQSRARMDVVVA</sequence>
<protein>
    <recommendedName>
        <fullName evidence="2">Gamma tubulin complex component protein N-terminal domain-containing protein</fullName>
    </recommendedName>
</protein>
<keyword evidence="4" id="KW-1185">Reference proteome</keyword>
<feature type="domain" description="Gamma tubulin complex component protein N-terminal" evidence="2">
    <location>
        <begin position="64"/>
        <end position="293"/>
    </location>
</feature>
<evidence type="ECO:0000313" key="3">
    <source>
        <dbReference type="EMBL" id="EGT36498.1"/>
    </source>
</evidence>
<dbReference type="GO" id="GO:0005874">
    <property type="term" value="C:microtubule"/>
    <property type="evidence" value="ECO:0007669"/>
    <property type="project" value="UniProtKB-KW"/>
</dbReference>
<name>G0MLZ8_CAEBE</name>